<keyword evidence="3" id="KW-0288">FMN</keyword>
<dbReference type="Proteomes" id="UP000032582">
    <property type="component" value="Unassembled WGS sequence"/>
</dbReference>
<dbReference type="InterPro" id="IPR013785">
    <property type="entry name" value="Aldolase_TIM"/>
</dbReference>
<organism evidence="7 8">
    <name type="scientific">Morganella morganii</name>
    <name type="common">Proteus morganii</name>
    <dbReference type="NCBI Taxonomy" id="582"/>
    <lineage>
        <taxon>Bacteria</taxon>
        <taxon>Pseudomonadati</taxon>
        <taxon>Pseudomonadota</taxon>
        <taxon>Gammaproteobacteria</taxon>
        <taxon>Enterobacterales</taxon>
        <taxon>Morganellaceae</taxon>
        <taxon>Morganella</taxon>
    </lineage>
</organism>
<dbReference type="AlphaFoldDB" id="A0A0D8LDE8"/>
<proteinExistence type="predicted"/>
<dbReference type="PATRIC" id="fig|582.24.peg.1192"/>
<dbReference type="EMBL" id="JZSH01000024">
    <property type="protein sequence ID" value="KJF78778.1"/>
    <property type="molecule type" value="Genomic_DNA"/>
</dbReference>
<evidence type="ECO:0000313" key="7">
    <source>
        <dbReference type="EMBL" id="KJF78778.1"/>
    </source>
</evidence>
<keyword evidence="4" id="KW-0521">NADP</keyword>
<evidence type="ECO:0000256" key="3">
    <source>
        <dbReference type="ARBA" id="ARBA00022643"/>
    </source>
</evidence>
<evidence type="ECO:0000256" key="1">
    <source>
        <dbReference type="ARBA" id="ARBA00001917"/>
    </source>
</evidence>
<dbReference type="PANTHER" id="PTHR43303">
    <property type="entry name" value="NADPH DEHYDROGENASE C23G7.10C-RELATED"/>
    <property type="match status" value="1"/>
</dbReference>
<comment type="cofactor">
    <cofactor evidence="1">
        <name>FMN</name>
        <dbReference type="ChEBI" id="CHEBI:58210"/>
    </cofactor>
</comment>
<comment type="caution">
    <text evidence="7">The sequence shown here is derived from an EMBL/GenBank/DDBJ whole genome shotgun (WGS) entry which is preliminary data.</text>
</comment>
<reference evidence="7 8" key="1">
    <citation type="submission" date="2015-02" db="EMBL/GenBank/DDBJ databases">
        <title>Whole genome shotgun sequencing of cultured foodborne pathogen.</title>
        <authorList>
            <person name="Timme R."/>
            <person name="Allard M.W."/>
            <person name="Strain E."/>
            <person name="Evans P.S."/>
            <person name="Brown E."/>
        </authorList>
    </citation>
    <scope>NUCLEOTIDE SEQUENCE [LARGE SCALE GENOMIC DNA]</scope>
    <source>
        <strain evidence="7 8">GCSL-TSO-24</strain>
    </source>
</reference>
<dbReference type="InterPro" id="IPR001155">
    <property type="entry name" value="OxRdtase_FMN_N"/>
</dbReference>
<dbReference type="Gene3D" id="3.20.20.70">
    <property type="entry name" value="Aldolase class I"/>
    <property type="match status" value="1"/>
</dbReference>
<accession>A0A0D8LDE8</accession>
<dbReference type="PANTHER" id="PTHR43303:SF4">
    <property type="entry name" value="NADPH DEHYDROGENASE C23G7.10C-RELATED"/>
    <property type="match status" value="1"/>
</dbReference>
<keyword evidence="5" id="KW-0560">Oxidoreductase</keyword>
<dbReference type="Pfam" id="PF00724">
    <property type="entry name" value="Oxidored_FMN"/>
    <property type="match status" value="1"/>
</dbReference>
<dbReference type="GO" id="GO:0010181">
    <property type="term" value="F:FMN binding"/>
    <property type="evidence" value="ECO:0007669"/>
    <property type="project" value="InterPro"/>
</dbReference>
<feature type="domain" description="NADH:flavin oxidoreductase/NADH oxidase N-terminal" evidence="6">
    <location>
        <begin position="3"/>
        <end position="298"/>
    </location>
</feature>
<dbReference type="InterPro" id="IPR044152">
    <property type="entry name" value="YqjM-like"/>
</dbReference>
<gene>
    <name evidence="7" type="ORF">UA45_03880</name>
</gene>
<evidence type="ECO:0000313" key="8">
    <source>
        <dbReference type="Proteomes" id="UP000032582"/>
    </source>
</evidence>
<sequence>MNLMQPFVSEKLTLKNKLVYPPVRIKRATDGYADYFHLAHYMSFAVGQVGLIIMEECAVTADGRLGSGALGLYEDGHVAMLAQIVAMLQNEGSKAAIQLNHAGSKSRLESGNIIQDINTLTAEDITALFDCYTRAAARADKAGFDALEIMASHEFLISQFIDRRTNQRSDKYADPVIFLTELLTAVRKSWPEDKAIILRIGTRYCEEDSISFTQKILRNINPLIDIVHISNGGSQMHGTNKGVAYQLEDTKGVKKGCEKPVIVVGGIRDHQLADDILEHQYADLIAVGRGLLRNPNWYLEYLLKYDRKLIPRPYIRAFR</sequence>
<evidence type="ECO:0000256" key="2">
    <source>
        <dbReference type="ARBA" id="ARBA00022630"/>
    </source>
</evidence>
<dbReference type="GO" id="GO:0050661">
    <property type="term" value="F:NADP binding"/>
    <property type="evidence" value="ECO:0007669"/>
    <property type="project" value="InterPro"/>
</dbReference>
<protein>
    <submittedName>
        <fullName evidence="7">NADH:flavin oxidoreductase</fullName>
    </submittedName>
</protein>
<evidence type="ECO:0000259" key="6">
    <source>
        <dbReference type="Pfam" id="PF00724"/>
    </source>
</evidence>
<name>A0A0D8LDE8_MORMO</name>
<dbReference type="SUPFAM" id="SSF51395">
    <property type="entry name" value="FMN-linked oxidoreductases"/>
    <property type="match status" value="1"/>
</dbReference>
<keyword evidence="2" id="KW-0285">Flavoprotein</keyword>
<dbReference type="GO" id="GO:0003959">
    <property type="term" value="F:NADPH dehydrogenase activity"/>
    <property type="evidence" value="ECO:0007669"/>
    <property type="project" value="InterPro"/>
</dbReference>
<evidence type="ECO:0000256" key="5">
    <source>
        <dbReference type="ARBA" id="ARBA00023002"/>
    </source>
</evidence>
<evidence type="ECO:0000256" key="4">
    <source>
        <dbReference type="ARBA" id="ARBA00022857"/>
    </source>
</evidence>